<gene>
    <name evidence="2" type="ORF">CGZ91_04400</name>
</gene>
<feature type="region of interest" description="Disordered" evidence="1">
    <location>
        <begin position="1"/>
        <end position="24"/>
    </location>
</feature>
<proteinExistence type="predicted"/>
<evidence type="ECO:0000313" key="3">
    <source>
        <dbReference type="Proteomes" id="UP000216300"/>
    </source>
</evidence>
<evidence type="ECO:0000313" key="2">
    <source>
        <dbReference type="EMBL" id="OYN92714.1"/>
    </source>
</evidence>
<comment type="caution">
    <text evidence="2">The sequence shown here is derived from an EMBL/GenBank/DDBJ whole genome shotgun (WGS) entry which is preliminary data.</text>
</comment>
<accession>A0A255EMH9</accession>
<keyword evidence="3" id="KW-1185">Reference proteome</keyword>
<sequence>MSSLDEGVADRAQPTPPVVEVRHRRGQAPRLMLDPVWRDRVSAEDLPELIEQAFAQLYASEGCGVALTVEDDWASQLADLLTEPPRRGLPHARFGSDLSGWLRLEVSPSMRVIGVDADPAWLNRRDPLAIATAFDDAYEQASQSPWSEVW</sequence>
<organism evidence="2 3">
    <name type="scientific">Parenemella sanctibonifatiensis</name>
    <dbReference type="NCBI Taxonomy" id="2016505"/>
    <lineage>
        <taxon>Bacteria</taxon>
        <taxon>Bacillati</taxon>
        <taxon>Actinomycetota</taxon>
        <taxon>Actinomycetes</taxon>
        <taxon>Propionibacteriales</taxon>
        <taxon>Propionibacteriaceae</taxon>
        <taxon>Parenemella</taxon>
    </lineage>
</organism>
<reference evidence="2 3" key="1">
    <citation type="submission" date="2017-07" db="EMBL/GenBank/DDBJ databases">
        <title>Draft whole genome sequences of clinical Proprionibacteriaceae strains.</title>
        <authorList>
            <person name="Bernier A.-M."/>
            <person name="Bernard K."/>
            <person name="Domingo M.-C."/>
        </authorList>
    </citation>
    <scope>NUCLEOTIDE SEQUENCE [LARGE SCALE GENOMIC DNA]</scope>
    <source>
        <strain evidence="2 3">NML 150081</strain>
    </source>
</reference>
<evidence type="ECO:0000256" key="1">
    <source>
        <dbReference type="SAM" id="MobiDB-lite"/>
    </source>
</evidence>
<name>A0A255EMH9_9ACTN</name>
<dbReference type="AlphaFoldDB" id="A0A255EMH9"/>
<dbReference type="Proteomes" id="UP000216300">
    <property type="component" value="Unassembled WGS sequence"/>
</dbReference>
<dbReference type="RefSeq" id="WP_094452827.1">
    <property type="nucleotide sequence ID" value="NZ_NMVJ01000001.1"/>
</dbReference>
<protein>
    <submittedName>
        <fullName evidence="2">Uncharacterized protein</fullName>
    </submittedName>
</protein>
<dbReference type="EMBL" id="NMVJ01000001">
    <property type="protein sequence ID" value="OYN92714.1"/>
    <property type="molecule type" value="Genomic_DNA"/>
</dbReference>